<dbReference type="RefSeq" id="WP_091271675.1">
    <property type="nucleotide sequence ID" value="NZ_FNDK01000003.1"/>
</dbReference>
<dbReference type="Pfam" id="PF00395">
    <property type="entry name" value="SLH"/>
    <property type="match status" value="1"/>
</dbReference>
<dbReference type="PROSITE" id="PS51272">
    <property type="entry name" value="SLH"/>
    <property type="match status" value="2"/>
</dbReference>
<dbReference type="Proteomes" id="UP000199163">
    <property type="component" value="Unassembled WGS sequence"/>
</dbReference>
<evidence type="ECO:0000256" key="2">
    <source>
        <dbReference type="SAM" id="SignalP"/>
    </source>
</evidence>
<dbReference type="OrthoDB" id="2953630at2"/>
<organism evidence="4 5">
    <name type="scientific">Alteribacillus persepolensis</name>
    <dbReference type="NCBI Taxonomy" id="568899"/>
    <lineage>
        <taxon>Bacteria</taxon>
        <taxon>Bacillati</taxon>
        <taxon>Bacillota</taxon>
        <taxon>Bacilli</taxon>
        <taxon>Bacillales</taxon>
        <taxon>Bacillaceae</taxon>
        <taxon>Alteribacillus</taxon>
    </lineage>
</organism>
<name>A0A1G8AZN6_9BACI</name>
<evidence type="ECO:0000313" key="5">
    <source>
        <dbReference type="Proteomes" id="UP000199163"/>
    </source>
</evidence>
<evidence type="ECO:0000256" key="1">
    <source>
        <dbReference type="ARBA" id="ARBA00022729"/>
    </source>
</evidence>
<proteinExistence type="predicted"/>
<dbReference type="Pfam" id="PF16244">
    <property type="entry name" value="DUF4901"/>
    <property type="match status" value="2"/>
</dbReference>
<gene>
    <name evidence="4" type="ORF">SAMN05192534_10384</name>
</gene>
<dbReference type="InterPro" id="IPR032599">
    <property type="entry name" value="YcdB/YcdC_rep_domain"/>
</dbReference>
<protein>
    <submittedName>
        <fullName evidence="4">S-layer homology domain-containing protein</fullName>
    </submittedName>
</protein>
<evidence type="ECO:0000313" key="4">
    <source>
        <dbReference type="EMBL" id="SDH26361.1"/>
    </source>
</evidence>
<keyword evidence="1 2" id="KW-0732">Signal</keyword>
<evidence type="ECO:0000259" key="3">
    <source>
        <dbReference type="PROSITE" id="PS51272"/>
    </source>
</evidence>
<accession>A0A1G8AZN6</accession>
<feature type="domain" description="SLH" evidence="3">
    <location>
        <begin position="610"/>
        <end position="672"/>
    </location>
</feature>
<dbReference type="InterPro" id="IPR001119">
    <property type="entry name" value="SLH_dom"/>
</dbReference>
<dbReference type="EMBL" id="FNDK01000003">
    <property type="protein sequence ID" value="SDH26361.1"/>
    <property type="molecule type" value="Genomic_DNA"/>
</dbReference>
<dbReference type="AlphaFoldDB" id="A0A1G8AZN6"/>
<keyword evidence="5" id="KW-1185">Reference proteome</keyword>
<sequence>MRHRYVGLLSLSSALALGVTSAASAQDMQHQMEENNAVQEVEISAADVEVQKSDLIQRLHELFPDKFDFLSEQDFRMNNHHIIGVDDDVVRHSLHFNKQVGNDHINGTVEFIGDDLQLHNFHYQPEDTAGALYPPDVTQEEAQQKATDFVERMTDGDYQQSERQHPQISWGNRTLTEPVEYQFYFQRLEDGVPVQNQEARVTVLGNGEITQYYAGQPVQDSASYEPQDNVLDKQQVIEAIEENINVELQYAVEHEPGQEEPEVKLVYGPQPAIQSVHAVNGTWEINQAFIEELPEAPEVTMLKDGDTPDEETGEPISADEAKTLVEELFVVPEGEGELHLESVQERNYNDTDVYSIHYMIRQEHSGYGSSVDIDKQTGEIINFHNSAIRNGTPEENLNHEEALEKAVQALEQHAPSAMHNHAYPLYEGGENVNEGIYHFQFPQVKNGLIVNGSSLSVAISAEDGSLVSLRQNPLSITEWPAKDEAVDKETALNDYVKDLDVSLSYVNHPQSEDSDHHYLVYHPEWQGIYYDAIRGEWQERTSADEPESEPVYTEHWAADELNYLIDAGILSVSENPPHPNDAVTNGEGLEMVMKSLTRFYDHPAPVEEEKTQTFNNIGPDHELYQVVERAAQQQIVDTDNASFPMDESLTRQQLAYWYIRALGLEEAAKHSDIYRVPFSDADEIEDAYKGYVALSKELGIFEGDDNNAFNPESEVTLAQLAVTSFRLAENASEIGGVIR</sequence>
<feature type="chain" id="PRO_5011432467" evidence="2">
    <location>
        <begin position="26"/>
        <end position="739"/>
    </location>
</feature>
<dbReference type="STRING" id="568899.SAMN05192534_10384"/>
<feature type="domain" description="SLH" evidence="3">
    <location>
        <begin position="675"/>
        <end position="738"/>
    </location>
</feature>
<feature type="signal peptide" evidence="2">
    <location>
        <begin position="1"/>
        <end position="25"/>
    </location>
</feature>
<reference evidence="5" key="1">
    <citation type="submission" date="2016-10" db="EMBL/GenBank/DDBJ databases">
        <authorList>
            <person name="Varghese N."/>
            <person name="Submissions S."/>
        </authorList>
    </citation>
    <scope>NUCLEOTIDE SEQUENCE [LARGE SCALE GENOMIC DNA]</scope>
    <source>
        <strain evidence="5">DSM 21632</strain>
    </source>
</reference>